<dbReference type="InterPro" id="IPR015047">
    <property type="entry name" value="SYNJ1/2_RRM"/>
</dbReference>
<dbReference type="GO" id="GO:0048488">
    <property type="term" value="P:synaptic vesicle endocytosis"/>
    <property type="evidence" value="ECO:0007669"/>
    <property type="project" value="TreeGrafter"/>
</dbReference>
<dbReference type="EMBL" id="GEEE01013214">
    <property type="protein sequence ID" value="JAP50011.1"/>
    <property type="molecule type" value="Transcribed_RNA"/>
</dbReference>
<name>A0A0X3PDI9_SCHSO</name>
<dbReference type="Pfam" id="PF08952">
    <property type="entry name" value="DUF1866"/>
    <property type="match status" value="1"/>
</dbReference>
<evidence type="ECO:0000256" key="3">
    <source>
        <dbReference type="ARBA" id="ARBA00013044"/>
    </source>
</evidence>
<evidence type="ECO:0000256" key="1">
    <source>
        <dbReference type="ARBA" id="ARBA00008943"/>
    </source>
</evidence>
<dbReference type="Pfam" id="PF02383">
    <property type="entry name" value="Syja_N"/>
    <property type="match status" value="1"/>
</dbReference>
<dbReference type="SMART" id="SM00128">
    <property type="entry name" value="IPPc"/>
    <property type="match status" value="1"/>
</dbReference>
<feature type="compositionally biased region" description="Pro residues" evidence="5">
    <location>
        <begin position="1039"/>
        <end position="1060"/>
    </location>
</feature>
<comment type="similarity">
    <text evidence="1">Belongs to the synaptojanin family.</text>
</comment>
<keyword evidence="4" id="KW-0378">Hydrolase</keyword>
<evidence type="ECO:0000256" key="4">
    <source>
        <dbReference type="ARBA" id="ARBA00022801"/>
    </source>
</evidence>
<proteinExistence type="inferred from homology"/>
<evidence type="ECO:0000256" key="5">
    <source>
        <dbReference type="SAM" id="MobiDB-lite"/>
    </source>
</evidence>
<dbReference type="SUPFAM" id="SSF56219">
    <property type="entry name" value="DNase I-like"/>
    <property type="match status" value="1"/>
</dbReference>
<dbReference type="GO" id="GO:0004439">
    <property type="term" value="F:phosphatidylinositol-4,5-bisphosphate 5-phosphatase activity"/>
    <property type="evidence" value="ECO:0007669"/>
    <property type="project" value="UniProtKB-EC"/>
</dbReference>
<feature type="region of interest" description="Disordered" evidence="5">
    <location>
        <begin position="874"/>
        <end position="905"/>
    </location>
</feature>
<sequence length="1060" mass="118324">MCVESMMMEMLPTLLKPNSLSTGTIKWPVTCSCVAPCHFFWEQPGIQVGSHKIKLSRLPNTSLQAFQRHFADILSRYGETVIINLMGSKEGEALLSAAYKEHLQMSDYANSIAYHHFDYHAKVTSQNFENLQAFLVKMSPQLHAWDFFHMDGSEVKRLQKGVVRVNCVDCLDRTNMVQSAIALTVMLPHILVAVGLLSSNKEHLLRRFTETARDSWQKNGDNVSRMYTGTGALGKDRSKLRNVQRSAARTIQNNFLDGSKQEAMQSLLAQTSLHGWMRLVAAQFLPRRLLYMPPSLLRDALARYPEYTHKHPLKIFVGTYNVNGKKESHNLNPQYGNLSDWLTNIADQRGFKNRNASPEAFERPVDIFAIGFQEIVDLNASNIVAVRQSSDSQKFWASVITEIINRDRRIEEDYVLISTVQLVGLCVFIFMRSSLCELVRGLSVGSIKTGLHGTAGNKGAVAVRLELGSTSFCFCCCHFSAGQSAVRERTSEYYDISSRLILTGKRRVTSHDHVFWFGDMNYRIDLPFDEVKSLIRQDRLLDLHRYDQLMEQRRSARLFDGYAEALLLFPPTYKYTLLQDEYDSSSEKPRVPSWTDRIFWRCANLDFGRTDSTTASLPTAQSESVIANDDSNSLLAYCRAEMKISDHRPVGALFDVNMLLVDRARRRRVLEEVILANGPADATVCIRWTSESGVEITGNDIYMSVVEIAMSSGTILVPRFRSYDELLLTFSSPSEAVEAVRCLHGNKVSTEVNPNREIVNVTLSVCLDSAPSLQVRHPAPTTFQGQLNVVAGDPSTRDWLTEMCNIVNISEDQYIRSHGMDPASSVFKPMPRRSPPNQRTAPRAMSEYERCLLDSPSPYPDHVLFSDAKIHPSQSFTAESPSHKHSPKDSTWHRNLSINPPQAPPQDICVTSNSCANAPAVFPGLDSLSELLPPTLHPVASCVDLSAEDSRSSSPALEFHQLIPQVDGPSGRNYSAMASPARVALKVDAPPRPLPPRVELPAYCADAVPLVALDHSVPQAPPPEIIDPFLTNQSAGDGLPPPLVPQRVGPPIPPRRPPVK</sequence>
<evidence type="ECO:0000313" key="7">
    <source>
        <dbReference type="EMBL" id="JAP50011.1"/>
    </source>
</evidence>
<evidence type="ECO:0000256" key="2">
    <source>
        <dbReference type="ARBA" id="ARBA00009678"/>
    </source>
</evidence>
<dbReference type="PANTHER" id="PTHR11200:SF257">
    <property type="entry name" value="PHOSPHOINOSITIDE 5-PHOSPHATASE"/>
    <property type="match status" value="1"/>
</dbReference>
<dbReference type="PANTHER" id="PTHR11200">
    <property type="entry name" value="INOSITOL 5-PHOSPHATASE"/>
    <property type="match status" value="1"/>
</dbReference>
<dbReference type="PROSITE" id="PS50275">
    <property type="entry name" value="SAC"/>
    <property type="match status" value="1"/>
</dbReference>
<dbReference type="InterPro" id="IPR046985">
    <property type="entry name" value="IP5"/>
</dbReference>
<dbReference type="InterPro" id="IPR002013">
    <property type="entry name" value="SAC_dom"/>
</dbReference>
<dbReference type="InterPro" id="IPR036691">
    <property type="entry name" value="Endo/exonu/phosph_ase_sf"/>
</dbReference>
<dbReference type="GO" id="GO:0098793">
    <property type="term" value="C:presynapse"/>
    <property type="evidence" value="ECO:0007669"/>
    <property type="project" value="GOC"/>
</dbReference>
<dbReference type="Pfam" id="PF22669">
    <property type="entry name" value="Exo_endo_phos2"/>
    <property type="match status" value="1"/>
</dbReference>
<accession>A0A0X3PDI9</accession>
<dbReference type="AlphaFoldDB" id="A0A0X3PDI9"/>
<gene>
    <name evidence="7" type="ORF">TR114456</name>
</gene>
<feature type="region of interest" description="Disordered" evidence="5">
    <location>
        <begin position="1022"/>
        <end position="1060"/>
    </location>
</feature>
<feature type="domain" description="SAC" evidence="6">
    <location>
        <begin position="39"/>
        <end position="229"/>
    </location>
</feature>
<organism evidence="7">
    <name type="scientific">Schistocephalus solidus</name>
    <name type="common">Tapeworm</name>
    <dbReference type="NCBI Taxonomy" id="70667"/>
    <lineage>
        <taxon>Eukaryota</taxon>
        <taxon>Metazoa</taxon>
        <taxon>Spiralia</taxon>
        <taxon>Lophotrochozoa</taxon>
        <taxon>Platyhelminthes</taxon>
        <taxon>Cestoda</taxon>
        <taxon>Eucestoda</taxon>
        <taxon>Diphyllobothriidea</taxon>
        <taxon>Diphyllobothriidae</taxon>
        <taxon>Schistocephalus</taxon>
    </lineage>
</organism>
<reference evidence="7" key="1">
    <citation type="submission" date="2016-01" db="EMBL/GenBank/DDBJ databases">
        <title>Reference transcriptome for the parasite Schistocephalus solidus: insights into the molecular evolution of parasitism.</title>
        <authorList>
            <person name="Hebert F.O."/>
            <person name="Grambauer S."/>
            <person name="Barber I."/>
            <person name="Landry C.R."/>
            <person name="Aubin-Horth N."/>
        </authorList>
    </citation>
    <scope>NUCLEOTIDE SEQUENCE</scope>
</reference>
<comment type="similarity">
    <text evidence="2">In the central section; belongs to the inositol 1,4,5-trisphosphate 5-phosphatase family.</text>
</comment>
<dbReference type="Gene3D" id="3.60.10.10">
    <property type="entry name" value="Endonuclease/exonuclease/phosphatase"/>
    <property type="match status" value="1"/>
</dbReference>
<dbReference type="GO" id="GO:0046856">
    <property type="term" value="P:phosphatidylinositol dephosphorylation"/>
    <property type="evidence" value="ECO:0007669"/>
    <property type="project" value="InterPro"/>
</dbReference>
<dbReference type="InterPro" id="IPR000300">
    <property type="entry name" value="IPPc"/>
</dbReference>
<feature type="region of interest" description="Disordered" evidence="5">
    <location>
        <begin position="822"/>
        <end position="844"/>
    </location>
</feature>
<evidence type="ECO:0000259" key="6">
    <source>
        <dbReference type="PROSITE" id="PS50275"/>
    </source>
</evidence>
<dbReference type="EC" id="3.1.3.36" evidence="3"/>
<protein>
    <recommendedName>
        <fullName evidence="3">phosphoinositide 5-phosphatase</fullName>
        <ecNumber evidence="3">3.1.3.36</ecNumber>
    </recommendedName>
</protein>